<dbReference type="InterPro" id="IPR000629">
    <property type="entry name" value="RNA-helicase_DEAD-box_CS"/>
</dbReference>
<comment type="domain">
    <text evidence="4">The Q motif is unique to and characteristic of the DEAD box family of RNA helicases and controls ATP binding and hydrolysis.</text>
</comment>
<reference evidence="6" key="1">
    <citation type="journal article" date="2020" name="Nat. Genet.">
        <title>Genomic diversifications of five Gossypium allopolyploid species and their impact on cotton improvement.</title>
        <authorList>
            <person name="Chen Z.J."/>
            <person name="Sreedasyam A."/>
            <person name="Ando A."/>
            <person name="Song Q."/>
            <person name="De Santiago L.M."/>
            <person name="Hulse-Kemp A.M."/>
            <person name="Ding M."/>
            <person name="Ye W."/>
            <person name="Kirkbride R.C."/>
            <person name="Jenkins J."/>
            <person name="Plott C."/>
            <person name="Lovell J."/>
            <person name="Lin Y.M."/>
            <person name="Vaughn R."/>
            <person name="Liu B."/>
            <person name="Simpson S."/>
            <person name="Scheffler B.E."/>
            <person name="Wen L."/>
            <person name="Saski C.A."/>
            <person name="Grover C.E."/>
            <person name="Hu G."/>
            <person name="Conover J.L."/>
            <person name="Carlson J.W."/>
            <person name="Shu S."/>
            <person name="Boston L.B."/>
            <person name="Williams M."/>
            <person name="Peterson D.G."/>
            <person name="McGee K."/>
            <person name="Jones D.C."/>
            <person name="Wendel J.F."/>
            <person name="Stelly D.M."/>
            <person name="Grimwood J."/>
            <person name="Schmutz J."/>
        </authorList>
    </citation>
    <scope>NUCLEOTIDE SEQUENCE [LARGE SCALE GENOMIC DNA]</scope>
    <source>
        <strain evidence="6">cv. TM-1</strain>
    </source>
</reference>
<dbReference type="InterPro" id="IPR027417">
    <property type="entry name" value="P-loop_NTPase"/>
</dbReference>
<dbReference type="SUPFAM" id="SSF52540">
    <property type="entry name" value="P-loop containing nucleoside triphosphate hydrolases"/>
    <property type="match status" value="1"/>
</dbReference>
<evidence type="ECO:0000313" key="7">
    <source>
        <dbReference type="RefSeq" id="XP_040966961.1"/>
    </source>
</evidence>
<keyword evidence="2 4" id="KW-0378">Hydrolase</keyword>
<evidence type="ECO:0000256" key="1">
    <source>
        <dbReference type="ARBA" id="ARBA00022741"/>
    </source>
</evidence>
<comment type="function">
    <text evidence="4">RNA helicase.</text>
</comment>
<keyword evidence="1 4" id="KW-0547">Nucleotide-binding</keyword>
<dbReference type="EC" id="3.6.4.13" evidence="4"/>
<dbReference type="Gene3D" id="3.40.50.300">
    <property type="entry name" value="P-loop containing nucleotide triphosphate hydrolases"/>
    <property type="match status" value="1"/>
</dbReference>
<feature type="domain" description="Helicase ATP-binding" evidence="5">
    <location>
        <begin position="9"/>
        <end position="182"/>
    </location>
</feature>
<dbReference type="InterPro" id="IPR011545">
    <property type="entry name" value="DEAD/DEAH_box_helicase_dom"/>
</dbReference>
<dbReference type="PANTHER" id="PTHR24031">
    <property type="entry name" value="RNA HELICASE"/>
    <property type="match status" value="1"/>
</dbReference>
<keyword evidence="4" id="KW-0347">Helicase</keyword>
<gene>
    <name evidence="7" type="primary">LOC121203279</name>
</gene>
<keyword evidence="3 4" id="KW-0067">ATP-binding</keyword>
<reference evidence="7" key="2">
    <citation type="submission" date="2025-08" db="UniProtKB">
        <authorList>
            <consortium name="RefSeq"/>
        </authorList>
    </citation>
    <scope>IDENTIFICATION</scope>
</reference>
<evidence type="ECO:0000259" key="5">
    <source>
        <dbReference type="PROSITE" id="PS51192"/>
    </source>
</evidence>
<dbReference type="PROSITE" id="PS51192">
    <property type="entry name" value="HELICASE_ATP_BIND_1"/>
    <property type="match status" value="1"/>
</dbReference>
<evidence type="ECO:0000313" key="6">
    <source>
        <dbReference type="Proteomes" id="UP000818029"/>
    </source>
</evidence>
<protein>
    <recommendedName>
        <fullName evidence="4">ATP-dependent RNA helicase</fullName>
        <ecNumber evidence="4">3.6.4.13</ecNumber>
    </recommendedName>
</protein>
<evidence type="ECO:0000256" key="2">
    <source>
        <dbReference type="ARBA" id="ARBA00022801"/>
    </source>
</evidence>
<evidence type="ECO:0000256" key="3">
    <source>
        <dbReference type="ARBA" id="ARBA00022840"/>
    </source>
</evidence>
<dbReference type="Proteomes" id="UP000818029">
    <property type="component" value="Chromosome A04"/>
</dbReference>
<sequence>MTDIQVASLPQALFGRDILSAAKTRSGKTLAFVIPVSGISGPFLNITVMLNQLLCQVLVKLHRERWGPEDGVGSIIISPTRELAGQLFDVLKTVGKHHNFSAGLLIGGRKEVDSEKERVNELNILVCSPGRLLQHMDETPNFDCSQLQVLVLDEADRILDIGFKKTLNAIVWQLPKRRQTLLKIVDKIVTQILI</sequence>
<comment type="similarity">
    <text evidence="4">Belongs to the DEAD box helicase family.</text>
</comment>
<dbReference type="PROSITE" id="PS00039">
    <property type="entry name" value="DEAD_ATP_HELICASE"/>
    <property type="match status" value="1"/>
</dbReference>
<comment type="catalytic activity">
    <reaction evidence="4">
        <text>ATP + H2O = ADP + phosphate + H(+)</text>
        <dbReference type="Rhea" id="RHEA:13065"/>
        <dbReference type="ChEBI" id="CHEBI:15377"/>
        <dbReference type="ChEBI" id="CHEBI:15378"/>
        <dbReference type="ChEBI" id="CHEBI:30616"/>
        <dbReference type="ChEBI" id="CHEBI:43474"/>
        <dbReference type="ChEBI" id="CHEBI:456216"/>
        <dbReference type="EC" id="3.6.4.13"/>
    </reaction>
</comment>
<dbReference type="InterPro" id="IPR014001">
    <property type="entry name" value="Helicase_ATP-bd"/>
</dbReference>
<dbReference type="GeneID" id="121203279"/>
<organism evidence="6 7">
    <name type="scientific">Gossypium hirsutum</name>
    <name type="common">Upland cotton</name>
    <name type="synonym">Gossypium mexicanum</name>
    <dbReference type="NCBI Taxonomy" id="3635"/>
    <lineage>
        <taxon>Eukaryota</taxon>
        <taxon>Viridiplantae</taxon>
        <taxon>Streptophyta</taxon>
        <taxon>Embryophyta</taxon>
        <taxon>Tracheophyta</taxon>
        <taxon>Spermatophyta</taxon>
        <taxon>Magnoliopsida</taxon>
        <taxon>eudicotyledons</taxon>
        <taxon>Gunneridae</taxon>
        <taxon>Pentapetalae</taxon>
        <taxon>rosids</taxon>
        <taxon>malvids</taxon>
        <taxon>Malvales</taxon>
        <taxon>Malvaceae</taxon>
        <taxon>Malvoideae</taxon>
        <taxon>Gossypium</taxon>
    </lineage>
</organism>
<accession>A0ABM3BIU0</accession>
<keyword evidence="6" id="KW-1185">Reference proteome</keyword>
<proteinExistence type="inferred from homology"/>
<keyword evidence="4" id="KW-0694">RNA-binding</keyword>
<dbReference type="SMART" id="SM00487">
    <property type="entry name" value="DEXDc"/>
    <property type="match status" value="1"/>
</dbReference>
<name>A0ABM3BIU0_GOSHI</name>
<dbReference type="Pfam" id="PF00270">
    <property type="entry name" value="DEAD"/>
    <property type="match status" value="1"/>
</dbReference>
<evidence type="ECO:0000256" key="4">
    <source>
        <dbReference type="RuleBase" id="RU365068"/>
    </source>
</evidence>
<dbReference type="RefSeq" id="XP_040966961.1">
    <property type="nucleotide sequence ID" value="XM_041111027.1"/>
</dbReference>